<reference evidence="2" key="1">
    <citation type="submission" date="2020-08" db="EMBL/GenBank/DDBJ databases">
        <title>Multicomponent nature underlies the extraordinary mechanical properties of spider dragline silk.</title>
        <authorList>
            <person name="Kono N."/>
            <person name="Nakamura H."/>
            <person name="Mori M."/>
            <person name="Yoshida Y."/>
            <person name="Ohtoshi R."/>
            <person name="Malay A.D."/>
            <person name="Moran D.A.P."/>
            <person name="Tomita M."/>
            <person name="Numata K."/>
            <person name="Arakawa K."/>
        </authorList>
    </citation>
    <scope>NUCLEOTIDE SEQUENCE</scope>
</reference>
<comment type="caution">
    <text evidence="2">The sequence shown here is derived from an EMBL/GenBank/DDBJ whole genome shotgun (WGS) entry which is preliminary data.</text>
</comment>
<evidence type="ECO:0000256" key="1">
    <source>
        <dbReference type="SAM" id="SignalP"/>
    </source>
</evidence>
<dbReference type="OrthoDB" id="6427740at2759"/>
<dbReference type="AlphaFoldDB" id="A0A8X6TWQ2"/>
<keyword evidence="1" id="KW-0732">Signal</keyword>
<evidence type="ECO:0000313" key="3">
    <source>
        <dbReference type="Proteomes" id="UP000887013"/>
    </source>
</evidence>
<evidence type="ECO:0000313" key="2">
    <source>
        <dbReference type="EMBL" id="GFT54800.1"/>
    </source>
</evidence>
<protein>
    <recommendedName>
        <fullName evidence="4">MACPF domain-containing protein</fullName>
    </recommendedName>
</protein>
<feature type="chain" id="PRO_5036483558" description="MACPF domain-containing protein" evidence="1">
    <location>
        <begin position="16"/>
        <end position="547"/>
    </location>
</feature>
<organism evidence="2 3">
    <name type="scientific">Nephila pilipes</name>
    <name type="common">Giant wood spider</name>
    <name type="synonym">Nephila maculata</name>
    <dbReference type="NCBI Taxonomy" id="299642"/>
    <lineage>
        <taxon>Eukaryota</taxon>
        <taxon>Metazoa</taxon>
        <taxon>Ecdysozoa</taxon>
        <taxon>Arthropoda</taxon>
        <taxon>Chelicerata</taxon>
        <taxon>Arachnida</taxon>
        <taxon>Araneae</taxon>
        <taxon>Araneomorphae</taxon>
        <taxon>Entelegynae</taxon>
        <taxon>Araneoidea</taxon>
        <taxon>Nephilidae</taxon>
        <taxon>Nephila</taxon>
    </lineage>
</organism>
<evidence type="ECO:0008006" key="4">
    <source>
        <dbReference type="Google" id="ProtNLM"/>
    </source>
</evidence>
<dbReference type="Proteomes" id="UP000887013">
    <property type="component" value="Unassembled WGS sequence"/>
</dbReference>
<feature type="signal peptide" evidence="1">
    <location>
        <begin position="1"/>
        <end position="15"/>
    </location>
</feature>
<name>A0A8X6TWQ2_NEPPI</name>
<proteinExistence type="predicted"/>
<dbReference type="EMBL" id="BMAW01112866">
    <property type="protein sequence ID" value="GFT54800.1"/>
    <property type="molecule type" value="Genomic_DNA"/>
</dbReference>
<gene>
    <name evidence="2" type="primary">AVEN_237194_1</name>
    <name evidence="2" type="ORF">NPIL_278651</name>
</gene>
<sequence>MLVPAMVVFTTLGIAIDQPTMAPKAYYIFDPDAINASLIQIPTASTKSMYRLIQSTAETTEFLNINGDLSIQAMQGQISLQGIGKYLIQTINRKKTIELLCTVYHETVTETFPSYTLQREEWRTRKQEQVGTHYIRSIVYGGLLVISYKIVVEKDEDYEEVNGAVTAQIENSGAMDANVAGTLEMINKDLGSKYKVEISAYATVGLINAPTNLAAVLRLIKQYPSLVKQINDGKGAPVKIDLQPISSIDPRFTEPKLPSGIDSILNQAMKKLEDLKAADRDFKAWDAQGLWDDRQQEMVNAYNRKLKIAYESMIAAITSMDAPEGIKKDHFDKAFKDYGENHENIPGKYLRELTKLKHEVENKPYFWYPYTTAYSYFIHWGSINCTLPSVDPVYVGYASSSPKGFGSGGDVLCLNIQPQMDPMQLSNNASRSYLGGLSYVTLDKETGPAYCAFCKLENASSVITVTGRSDCPPDMKFEYNGFLVTNQQAVSKPVCFDFHPDDKIVDMHSREDSLAGKLAPLWIMCDECDEDEAEEKARFISCAVCSR</sequence>
<keyword evidence="3" id="KW-1185">Reference proteome</keyword>
<accession>A0A8X6TWQ2</accession>